<gene>
    <name evidence="1" type="ORF">F904_01745</name>
</gene>
<evidence type="ECO:0000313" key="2">
    <source>
        <dbReference type="Proteomes" id="UP000013261"/>
    </source>
</evidence>
<accession>N9L674</accession>
<dbReference type="NCBIfam" id="NF047838">
    <property type="entry name" value="SCO4402_fam"/>
    <property type="match status" value="1"/>
</dbReference>
<proteinExistence type="predicted"/>
<dbReference type="Proteomes" id="UP000013261">
    <property type="component" value="Unassembled WGS sequence"/>
</dbReference>
<keyword evidence="2" id="KW-1185">Reference proteome</keyword>
<dbReference type="OrthoDB" id="8454954at2"/>
<name>N9L674_9GAMM</name>
<reference evidence="1 2" key="1">
    <citation type="submission" date="2013-02" db="EMBL/GenBank/DDBJ databases">
        <title>The Genome Sequence of Acinetobacter sp. ANC 4105.</title>
        <authorList>
            <consortium name="The Broad Institute Genome Sequencing Platform"/>
            <consortium name="The Broad Institute Genome Sequencing Center for Infectious Disease"/>
            <person name="Cerqueira G."/>
            <person name="Feldgarden M."/>
            <person name="Courvalin P."/>
            <person name="Perichon B."/>
            <person name="Grillot-Courvalin C."/>
            <person name="Clermont D."/>
            <person name="Rocha E."/>
            <person name="Yoon E.-J."/>
            <person name="Nemec A."/>
            <person name="Walker B."/>
            <person name="Young S.K."/>
            <person name="Zeng Q."/>
            <person name="Gargeya S."/>
            <person name="Fitzgerald M."/>
            <person name="Haas B."/>
            <person name="Abouelleil A."/>
            <person name="Alvarado L."/>
            <person name="Arachchi H.M."/>
            <person name="Berlin A.M."/>
            <person name="Chapman S.B."/>
            <person name="Dewar J."/>
            <person name="Goldberg J."/>
            <person name="Griggs A."/>
            <person name="Gujja S."/>
            <person name="Hansen M."/>
            <person name="Howarth C."/>
            <person name="Imamovic A."/>
            <person name="Larimer J."/>
            <person name="McCowan C."/>
            <person name="Murphy C."/>
            <person name="Neiman D."/>
            <person name="Pearson M."/>
            <person name="Priest M."/>
            <person name="Roberts A."/>
            <person name="Saif S."/>
            <person name="Shea T."/>
            <person name="Sisk P."/>
            <person name="Sykes S."/>
            <person name="Wortman J."/>
            <person name="Nusbaum C."/>
            <person name="Birren B."/>
        </authorList>
    </citation>
    <scope>NUCLEOTIDE SEQUENCE [LARGE SCALE GENOMIC DNA]</scope>
    <source>
        <strain evidence="1 2">ANC 4105</strain>
    </source>
</reference>
<sequence length="116" mass="13477">MLKHPERRENLIVFLTDLAAYPYRTLIQNDNTILNLDLNDIIHFLFDDTELAYNTHSEIGWFLKSVEEAEAIHELTNIIDILLNKYGTYLLDTEYIEKPEWQDVVAAAKNALNIIG</sequence>
<dbReference type="EMBL" id="APRL01000013">
    <property type="protein sequence ID" value="ENW91807.1"/>
    <property type="molecule type" value="Genomic_DNA"/>
</dbReference>
<dbReference type="InterPro" id="IPR057705">
    <property type="entry name" value="DUF7945"/>
</dbReference>
<organism evidence="1 2">
    <name type="scientific">Acinetobacter dispersus</name>
    <dbReference type="NCBI Taxonomy" id="70348"/>
    <lineage>
        <taxon>Bacteria</taxon>
        <taxon>Pseudomonadati</taxon>
        <taxon>Pseudomonadota</taxon>
        <taxon>Gammaproteobacteria</taxon>
        <taxon>Moraxellales</taxon>
        <taxon>Moraxellaceae</taxon>
        <taxon>Acinetobacter</taxon>
    </lineage>
</organism>
<dbReference type="HOGENOM" id="CLU_156441_0_0_6"/>
<dbReference type="AlphaFoldDB" id="N9L674"/>
<evidence type="ECO:0000313" key="1">
    <source>
        <dbReference type="EMBL" id="ENW91807.1"/>
    </source>
</evidence>
<dbReference type="Pfam" id="PF25656">
    <property type="entry name" value="DUF7945"/>
    <property type="match status" value="1"/>
</dbReference>
<dbReference type="RefSeq" id="WP_005187676.1">
    <property type="nucleotide sequence ID" value="NZ_KB850050.1"/>
</dbReference>
<dbReference type="PATRIC" id="fig|1217703.3.peg.1684"/>
<protein>
    <submittedName>
        <fullName evidence="1">Uncharacterized protein</fullName>
    </submittedName>
</protein>
<comment type="caution">
    <text evidence="1">The sequence shown here is derived from an EMBL/GenBank/DDBJ whole genome shotgun (WGS) entry which is preliminary data.</text>
</comment>
<dbReference type="eggNOG" id="ENOG5033AYH">
    <property type="taxonomic scope" value="Bacteria"/>
</dbReference>